<organism evidence="3 4">
    <name type="scientific">Catenulispora yoronensis</name>
    <dbReference type="NCBI Taxonomy" id="450799"/>
    <lineage>
        <taxon>Bacteria</taxon>
        <taxon>Bacillati</taxon>
        <taxon>Actinomycetota</taxon>
        <taxon>Actinomycetes</taxon>
        <taxon>Catenulisporales</taxon>
        <taxon>Catenulisporaceae</taxon>
        <taxon>Catenulispora</taxon>
    </lineage>
</organism>
<comment type="caution">
    <text evidence="3">The sequence shown here is derived from an EMBL/GenBank/DDBJ whole genome shotgun (WGS) entry which is preliminary data.</text>
</comment>
<dbReference type="PANTHER" id="PTHR43433:SF5">
    <property type="entry name" value="AB HYDROLASE-1 DOMAIN-CONTAINING PROTEIN"/>
    <property type="match status" value="1"/>
</dbReference>
<dbReference type="InterPro" id="IPR000073">
    <property type="entry name" value="AB_hydrolase_1"/>
</dbReference>
<dbReference type="Gene3D" id="3.40.50.1820">
    <property type="entry name" value="alpha/beta hydrolase"/>
    <property type="match status" value="1"/>
</dbReference>
<dbReference type="PRINTS" id="PR00412">
    <property type="entry name" value="EPOXHYDRLASE"/>
</dbReference>
<dbReference type="SUPFAM" id="SSF53474">
    <property type="entry name" value="alpha/beta-Hydrolases"/>
    <property type="match status" value="1"/>
</dbReference>
<name>A0ABN2VKA1_9ACTN</name>
<dbReference type="PANTHER" id="PTHR43433">
    <property type="entry name" value="HYDROLASE, ALPHA/BETA FOLD FAMILY PROTEIN"/>
    <property type="match status" value="1"/>
</dbReference>
<dbReference type="InterPro" id="IPR000639">
    <property type="entry name" value="Epox_hydrolase-like"/>
</dbReference>
<keyword evidence="1" id="KW-0575">Peroxidase</keyword>
<dbReference type="RefSeq" id="WP_344671890.1">
    <property type="nucleotide sequence ID" value="NZ_BAAAQN010000096.1"/>
</dbReference>
<evidence type="ECO:0000313" key="4">
    <source>
        <dbReference type="Proteomes" id="UP001500751"/>
    </source>
</evidence>
<dbReference type="InterPro" id="IPR029058">
    <property type="entry name" value="AB_hydrolase_fold"/>
</dbReference>
<protein>
    <submittedName>
        <fullName evidence="3">Alpha/beta fold hydrolase</fullName>
    </submittedName>
</protein>
<keyword evidence="4" id="KW-1185">Reference proteome</keyword>
<dbReference type="GO" id="GO:0016787">
    <property type="term" value="F:hydrolase activity"/>
    <property type="evidence" value="ECO:0007669"/>
    <property type="project" value="UniProtKB-KW"/>
</dbReference>
<dbReference type="EMBL" id="BAAAQN010000096">
    <property type="protein sequence ID" value="GAA2064393.1"/>
    <property type="molecule type" value="Genomic_DNA"/>
</dbReference>
<dbReference type="Pfam" id="PF12697">
    <property type="entry name" value="Abhydrolase_6"/>
    <property type="match status" value="1"/>
</dbReference>
<feature type="domain" description="AB hydrolase-1" evidence="2">
    <location>
        <begin position="27"/>
        <end position="259"/>
    </location>
</feature>
<evidence type="ECO:0000313" key="3">
    <source>
        <dbReference type="EMBL" id="GAA2064393.1"/>
    </source>
</evidence>
<dbReference type="Proteomes" id="UP001500751">
    <property type="component" value="Unassembled WGS sequence"/>
</dbReference>
<proteinExistence type="predicted"/>
<keyword evidence="3" id="KW-0378">Hydrolase</keyword>
<keyword evidence="1" id="KW-0560">Oxidoreductase</keyword>
<sequence length="267" mass="28353">MAYVFTNGIRLAYERRGRGERVLLIMGSSAGGRVWTLHQTPALTAAGYQAVTFDNRGIAPSDVPPGRYCLDDMVADTAGLIRGLAAAPCRIVGVSLGALIAQELAIRHPELVRCAVLIATRGRTDAARRAHSTAFQALAAAGIELPAEAESVFSVFQGLSPASLNDDATAALWLESFRLSPNDARTARGQAWADLDEDRLDALRTVAAPCRVIAFADDLVSPPHLGAEVADAIPDCDLVELASCGHLGYLERPAEVNAAIIEFLDNH</sequence>
<dbReference type="InterPro" id="IPR050471">
    <property type="entry name" value="AB_hydrolase"/>
</dbReference>
<gene>
    <name evidence="3" type="ORF">GCM10009839_89840</name>
</gene>
<evidence type="ECO:0000259" key="2">
    <source>
        <dbReference type="Pfam" id="PF12697"/>
    </source>
</evidence>
<evidence type="ECO:0000256" key="1">
    <source>
        <dbReference type="ARBA" id="ARBA00022559"/>
    </source>
</evidence>
<accession>A0ABN2VKA1</accession>
<reference evidence="3 4" key="1">
    <citation type="journal article" date="2019" name="Int. J. Syst. Evol. Microbiol.">
        <title>The Global Catalogue of Microorganisms (GCM) 10K type strain sequencing project: providing services to taxonomists for standard genome sequencing and annotation.</title>
        <authorList>
            <consortium name="The Broad Institute Genomics Platform"/>
            <consortium name="The Broad Institute Genome Sequencing Center for Infectious Disease"/>
            <person name="Wu L."/>
            <person name="Ma J."/>
        </authorList>
    </citation>
    <scope>NUCLEOTIDE SEQUENCE [LARGE SCALE GENOMIC DNA]</scope>
    <source>
        <strain evidence="3 4">JCM 16014</strain>
    </source>
</reference>